<evidence type="ECO:0000313" key="2">
    <source>
        <dbReference type="Proteomes" id="UP001165960"/>
    </source>
</evidence>
<gene>
    <name evidence="1" type="ORF">DSO57_1037541</name>
</gene>
<dbReference type="Proteomes" id="UP001165960">
    <property type="component" value="Unassembled WGS sequence"/>
</dbReference>
<dbReference type="EMBL" id="QTSX02003248">
    <property type="protein sequence ID" value="KAJ9071378.1"/>
    <property type="molecule type" value="Genomic_DNA"/>
</dbReference>
<comment type="caution">
    <text evidence="1">The sequence shown here is derived from an EMBL/GenBank/DDBJ whole genome shotgun (WGS) entry which is preliminary data.</text>
</comment>
<name>A0ACC2T9M5_9FUNG</name>
<organism evidence="1 2">
    <name type="scientific">Entomophthora muscae</name>
    <dbReference type="NCBI Taxonomy" id="34485"/>
    <lineage>
        <taxon>Eukaryota</taxon>
        <taxon>Fungi</taxon>
        <taxon>Fungi incertae sedis</taxon>
        <taxon>Zoopagomycota</taxon>
        <taxon>Entomophthoromycotina</taxon>
        <taxon>Entomophthoromycetes</taxon>
        <taxon>Entomophthorales</taxon>
        <taxon>Entomophthoraceae</taxon>
        <taxon>Entomophthora</taxon>
    </lineage>
</organism>
<evidence type="ECO:0000313" key="1">
    <source>
        <dbReference type="EMBL" id="KAJ9071378.1"/>
    </source>
</evidence>
<sequence length="161" mass="17680">MPQLRHLNLSYNQLRDIPSLFGELSSLETLVLVNNQLQGEFSLPENLTGLTTLDVRKNQLTGISVVNSMPNLEVLRCDQNLLSSAAFGTNHFLRLTLSRTSLVEFSAQSLPNLTELNLADCSIQSLTTLFLKKTPNLIALKLSNNQPGISSQAFSIPSLTP</sequence>
<reference evidence="1" key="1">
    <citation type="submission" date="2022-04" db="EMBL/GenBank/DDBJ databases">
        <title>Genome of the entomopathogenic fungus Entomophthora muscae.</title>
        <authorList>
            <person name="Elya C."/>
            <person name="Lovett B.R."/>
            <person name="Lee E."/>
            <person name="Macias A.M."/>
            <person name="Hajek A.E."/>
            <person name="De Bivort B.L."/>
            <person name="Kasson M.T."/>
            <person name="De Fine Licht H.H."/>
            <person name="Stajich J.E."/>
        </authorList>
    </citation>
    <scope>NUCLEOTIDE SEQUENCE</scope>
    <source>
        <strain evidence="1">Berkeley</strain>
    </source>
</reference>
<accession>A0ACC2T9M5</accession>
<proteinExistence type="predicted"/>
<protein>
    <submittedName>
        <fullName evidence="1">Uncharacterized protein</fullName>
    </submittedName>
</protein>
<keyword evidence="2" id="KW-1185">Reference proteome</keyword>